<evidence type="ECO:0000256" key="2">
    <source>
        <dbReference type="ARBA" id="ARBA00023125"/>
    </source>
</evidence>
<dbReference type="PANTHER" id="PTHR47894:SF1">
    <property type="entry name" value="HTH-TYPE TRANSCRIPTIONAL REGULATOR VQSM"/>
    <property type="match status" value="1"/>
</dbReference>
<proteinExistence type="predicted"/>
<keyword evidence="1" id="KW-0805">Transcription regulation</keyword>
<evidence type="ECO:0000259" key="4">
    <source>
        <dbReference type="PROSITE" id="PS01124"/>
    </source>
</evidence>
<evidence type="ECO:0000256" key="1">
    <source>
        <dbReference type="ARBA" id="ARBA00023015"/>
    </source>
</evidence>
<dbReference type="PROSITE" id="PS01124">
    <property type="entry name" value="HTH_ARAC_FAMILY_2"/>
    <property type="match status" value="1"/>
</dbReference>
<dbReference type="AlphaFoldDB" id="A0A1B2ETD7"/>
<evidence type="ECO:0000256" key="3">
    <source>
        <dbReference type="ARBA" id="ARBA00023163"/>
    </source>
</evidence>
<accession>A0A1B2ETD7</accession>
<name>A0A1B2ETD7_9HYPH</name>
<dbReference type="Pfam" id="PF12625">
    <property type="entry name" value="Arabinose_bd"/>
    <property type="match status" value="1"/>
</dbReference>
<dbReference type="GO" id="GO:0000976">
    <property type="term" value="F:transcription cis-regulatory region binding"/>
    <property type="evidence" value="ECO:0007669"/>
    <property type="project" value="TreeGrafter"/>
</dbReference>
<sequence length="314" mass="34780">MCKAGLSLAQLQDRDARLEAASQIAFLNLVADALSDEVLGFHLAETVELREADLLYFVLASSATLGEALARAERYSTLTNEGVLLQRREESDLRLRYSNVGVARHTDRHQVEFWARTLVRICQTLTGTSIKPIRVTFAHPRCGASGELDAFFGCEVAFASEHDDVVFARGASQLRLVHADPYLNQVMIRSCDQVLSHKARLASSIRVRVENALAPLLPHGTARAGEVARALGMSERTLARRLAEEGVTFLAVLDDMRKELALHYLADASLSISRIAWLLGYQEVSGFTHAFRRWTGQAPTQIRADLLNREGQDP</sequence>
<evidence type="ECO:0000313" key="5">
    <source>
        <dbReference type="EMBL" id="ANY83245.1"/>
    </source>
</evidence>
<dbReference type="PANTHER" id="PTHR47894">
    <property type="entry name" value="HTH-TYPE TRANSCRIPTIONAL REGULATOR GADX"/>
    <property type="match status" value="1"/>
</dbReference>
<dbReference type="SUPFAM" id="SSF46689">
    <property type="entry name" value="Homeodomain-like"/>
    <property type="match status" value="1"/>
</dbReference>
<keyword evidence="5" id="KW-0614">Plasmid</keyword>
<dbReference type="InterPro" id="IPR009057">
    <property type="entry name" value="Homeodomain-like_sf"/>
</dbReference>
<reference evidence="5" key="1">
    <citation type="submission" date="2016-07" db="EMBL/GenBank/DDBJ databases">
        <title>Microvirga ossetica sp. nov. a new species of rhizobia isolated from root nodules of the legume species Vicia alpestris Steven originated from North Ossetia region in the Caucasus.</title>
        <authorList>
            <person name="Safronova V.I."/>
            <person name="Kuznetsova I.G."/>
            <person name="Sazanova A.L."/>
            <person name="Belimov A."/>
            <person name="Andronov E."/>
            <person name="Osledkin Y.S."/>
            <person name="Onishchuk O.P."/>
            <person name="Kurchak O.N."/>
            <person name="Shaposhnikov A.I."/>
            <person name="Willems A."/>
            <person name="Tikhonovich I.A."/>
        </authorList>
    </citation>
    <scope>NUCLEOTIDE SEQUENCE [LARGE SCALE GENOMIC DNA]</scope>
    <source>
        <strain evidence="5">V5/3M</strain>
        <plasmid evidence="5">unnamed1</plasmid>
    </source>
</reference>
<gene>
    <name evidence="5" type="ORF">BB934_29915</name>
</gene>
<protein>
    <submittedName>
        <fullName evidence="5">Transcriptional regulator</fullName>
    </submittedName>
</protein>
<dbReference type="InterPro" id="IPR032687">
    <property type="entry name" value="AraC-type_N"/>
</dbReference>
<geneLocation type="plasmid" evidence="5">
    <name>unnamed1</name>
</geneLocation>
<dbReference type="EMBL" id="CP016617">
    <property type="protein sequence ID" value="ANY83245.1"/>
    <property type="molecule type" value="Genomic_DNA"/>
</dbReference>
<dbReference type="Gene3D" id="1.10.10.60">
    <property type="entry name" value="Homeodomain-like"/>
    <property type="match status" value="1"/>
</dbReference>
<dbReference type="KEGG" id="moc:BB934_29915"/>
<dbReference type="SMART" id="SM00342">
    <property type="entry name" value="HTH_ARAC"/>
    <property type="match status" value="1"/>
</dbReference>
<dbReference type="Pfam" id="PF12833">
    <property type="entry name" value="HTH_18"/>
    <property type="match status" value="1"/>
</dbReference>
<dbReference type="GO" id="GO:0003700">
    <property type="term" value="F:DNA-binding transcription factor activity"/>
    <property type="evidence" value="ECO:0007669"/>
    <property type="project" value="InterPro"/>
</dbReference>
<feature type="domain" description="HTH araC/xylS-type" evidence="4">
    <location>
        <begin position="207"/>
        <end position="305"/>
    </location>
</feature>
<organism evidence="5">
    <name type="scientific">Microvirga ossetica</name>
    <dbReference type="NCBI Taxonomy" id="1882682"/>
    <lineage>
        <taxon>Bacteria</taxon>
        <taxon>Pseudomonadati</taxon>
        <taxon>Pseudomonadota</taxon>
        <taxon>Alphaproteobacteria</taxon>
        <taxon>Hyphomicrobiales</taxon>
        <taxon>Methylobacteriaceae</taxon>
        <taxon>Microvirga</taxon>
    </lineage>
</organism>
<keyword evidence="2" id="KW-0238">DNA-binding</keyword>
<dbReference type="InterPro" id="IPR018060">
    <property type="entry name" value="HTH_AraC"/>
</dbReference>
<keyword evidence="3" id="KW-0804">Transcription</keyword>
<dbReference type="GO" id="GO:0005829">
    <property type="term" value="C:cytosol"/>
    <property type="evidence" value="ECO:0007669"/>
    <property type="project" value="TreeGrafter"/>
</dbReference>